<dbReference type="RefSeq" id="WP_020975851.1">
    <property type="nucleotide sequence ID" value="NC_022198.1"/>
</dbReference>
<feature type="compositionally biased region" description="Basic and acidic residues" evidence="1">
    <location>
        <begin position="149"/>
        <end position="159"/>
    </location>
</feature>
<dbReference type="PATRIC" id="fig|1348662.3.peg.535"/>
<feature type="region of interest" description="Disordered" evidence="1">
    <location>
        <begin position="149"/>
        <end position="217"/>
    </location>
</feature>
<accession>U3GYN8</accession>
<feature type="signal peptide" evidence="2">
    <location>
        <begin position="1"/>
        <end position="33"/>
    </location>
</feature>
<evidence type="ECO:0000313" key="3">
    <source>
        <dbReference type="EMBL" id="AGU14702.1"/>
    </source>
</evidence>
<evidence type="ECO:0008006" key="5">
    <source>
        <dbReference type="Google" id="ProtNLM"/>
    </source>
</evidence>
<dbReference type="Proteomes" id="UP000016943">
    <property type="component" value="Chromosome"/>
</dbReference>
<organism evidence="3 4">
    <name type="scientific">Corynebacterium argentoratense DSM 44202</name>
    <dbReference type="NCBI Taxonomy" id="1348662"/>
    <lineage>
        <taxon>Bacteria</taxon>
        <taxon>Bacillati</taxon>
        <taxon>Actinomycetota</taxon>
        <taxon>Actinomycetes</taxon>
        <taxon>Mycobacteriales</taxon>
        <taxon>Corynebacteriaceae</taxon>
        <taxon>Corynebacterium</taxon>
    </lineage>
</organism>
<keyword evidence="2" id="KW-0732">Signal</keyword>
<dbReference type="KEGG" id="caz:CARG_02740"/>
<dbReference type="GeneID" id="78249377"/>
<evidence type="ECO:0000256" key="1">
    <source>
        <dbReference type="SAM" id="MobiDB-lite"/>
    </source>
</evidence>
<feature type="compositionally biased region" description="Low complexity" evidence="1">
    <location>
        <begin position="188"/>
        <end position="210"/>
    </location>
</feature>
<reference evidence="3 4" key="1">
    <citation type="journal article" date="2013" name="Genome Announc.">
        <title>Whole-Genome Sequence of the Clinical Strain Corynebacterium argentoratense DSM 44202, Isolated from a Human Throat Specimen.</title>
        <authorList>
            <person name="Bomholt C."/>
            <person name="Glaub A."/>
            <person name="Gravermann K."/>
            <person name="Albersmeier A."/>
            <person name="Brinkrolf K."/>
            <person name="Ruckert C."/>
            <person name="Tauch A."/>
        </authorList>
    </citation>
    <scope>NUCLEOTIDE SEQUENCE [LARGE SCALE GENOMIC DNA]</scope>
    <source>
        <strain evidence="3">DSM 44202</strain>
    </source>
</reference>
<gene>
    <name evidence="3" type="ORF">CARG_02740</name>
</gene>
<sequence length="217" mass="22790">MTFSTNPCARRATRAVTRAVTIATVALSTLALSACGSGTDKDAERALAEQIDSGKYAGTGVENMSAAEYFGDDVAEYHIICRGTPREEAASAAGIDAGKLKMVAKDGADNKQQFLVGIDAEGKAIGVVEVPTATFNLCPHPMEYNLPADKDLPIERSSDSDPWVLMESTGDPALYGLPPSQWDRTLTPEGELLPEGQQPEGEPAPAEGEPAPQPSNG</sequence>
<dbReference type="STRING" id="1348662.CARG_02740"/>
<evidence type="ECO:0000256" key="2">
    <source>
        <dbReference type="SAM" id="SignalP"/>
    </source>
</evidence>
<name>U3GYN8_9CORY</name>
<dbReference type="EMBL" id="CP006365">
    <property type="protein sequence ID" value="AGU14702.1"/>
    <property type="molecule type" value="Genomic_DNA"/>
</dbReference>
<feature type="chain" id="PRO_5039176712" description="Lipoprotein" evidence="2">
    <location>
        <begin position="34"/>
        <end position="217"/>
    </location>
</feature>
<proteinExistence type="predicted"/>
<evidence type="ECO:0000313" key="4">
    <source>
        <dbReference type="Proteomes" id="UP000016943"/>
    </source>
</evidence>
<dbReference type="AlphaFoldDB" id="U3GYN8"/>
<keyword evidence="4" id="KW-1185">Reference proteome</keyword>
<dbReference type="HOGENOM" id="CLU_1270512_0_0_11"/>
<protein>
    <recommendedName>
        <fullName evidence="5">Lipoprotein</fullName>
    </recommendedName>
</protein>